<comment type="similarity">
    <text evidence="7">Belongs to the transglycosylase MltG family.</text>
</comment>
<dbReference type="STRING" id="1618434.UR52_C0001G0110"/>
<dbReference type="AlphaFoldDB" id="A0A0G0D9L9"/>
<evidence type="ECO:0000256" key="5">
    <source>
        <dbReference type="ARBA" id="ARBA00023239"/>
    </source>
</evidence>
<dbReference type="Gene3D" id="3.30.1490.480">
    <property type="entry name" value="Endolytic murein transglycosylase"/>
    <property type="match status" value="1"/>
</dbReference>
<evidence type="ECO:0000313" key="9">
    <source>
        <dbReference type="Proteomes" id="UP000034176"/>
    </source>
</evidence>
<keyword evidence="5 7" id="KW-0456">Lyase</keyword>
<dbReference type="GO" id="GO:0005886">
    <property type="term" value="C:plasma membrane"/>
    <property type="evidence" value="ECO:0007669"/>
    <property type="project" value="UniProtKB-SubCell"/>
</dbReference>
<protein>
    <recommendedName>
        <fullName evidence="7">Endolytic murein transglycosylase</fullName>
        <ecNumber evidence="7">4.2.2.29</ecNumber>
    </recommendedName>
    <alternativeName>
        <fullName evidence="7">Peptidoglycan lytic transglycosylase</fullName>
    </alternativeName>
    <alternativeName>
        <fullName evidence="7">Peptidoglycan polymerization terminase</fullName>
    </alternativeName>
</protein>
<dbReference type="InterPro" id="IPR003770">
    <property type="entry name" value="MLTG-like"/>
</dbReference>
<evidence type="ECO:0000256" key="3">
    <source>
        <dbReference type="ARBA" id="ARBA00022989"/>
    </source>
</evidence>
<organism evidence="8 9">
    <name type="scientific">Candidatus Gottesmanbacteria bacterium GW2011_GWA1_34_13</name>
    <dbReference type="NCBI Taxonomy" id="1618434"/>
    <lineage>
        <taxon>Bacteria</taxon>
        <taxon>Candidatus Gottesmaniibacteriota</taxon>
    </lineage>
</organism>
<feature type="site" description="Important for catalytic activity" evidence="7">
    <location>
        <position position="207"/>
    </location>
</feature>
<dbReference type="NCBIfam" id="TIGR00247">
    <property type="entry name" value="endolytic transglycosylase MltG"/>
    <property type="match status" value="1"/>
</dbReference>
<dbReference type="GO" id="GO:0008932">
    <property type="term" value="F:lytic endotransglycosylase activity"/>
    <property type="evidence" value="ECO:0007669"/>
    <property type="project" value="UniProtKB-UniRule"/>
</dbReference>
<evidence type="ECO:0000256" key="7">
    <source>
        <dbReference type="HAMAP-Rule" id="MF_02065"/>
    </source>
</evidence>
<dbReference type="PANTHER" id="PTHR30518">
    <property type="entry name" value="ENDOLYTIC MUREIN TRANSGLYCOSYLASE"/>
    <property type="match status" value="1"/>
</dbReference>
<proteinExistence type="inferred from homology"/>
<gene>
    <name evidence="7" type="primary">mltG</name>
    <name evidence="8" type="ORF">UR52_C0001G0110</name>
</gene>
<comment type="function">
    <text evidence="7">Functions as a peptidoglycan terminase that cleaves nascent peptidoglycan strands endolytically to terminate their elongation.</text>
</comment>
<comment type="catalytic activity">
    <reaction evidence="7">
        <text>a peptidoglycan chain = a peptidoglycan chain with N-acetyl-1,6-anhydromuramyl-[peptide] at the reducing end + a peptidoglycan chain with N-acetylglucosamine at the non-reducing end.</text>
        <dbReference type="EC" id="4.2.2.29"/>
    </reaction>
</comment>
<evidence type="ECO:0000256" key="6">
    <source>
        <dbReference type="ARBA" id="ARBA00023316"/>
    </source>
</evidence>
<evidence type="ECO:0000256" key="1">
    <source>
        <dbReference type="ARBA" id="ARBA00022475"/>
    </source>
</evidence>
<dbReference type="GO" id="GO:0009252">
    <property type="term" value="P:peptidoglycan biosynthetic process"/>
    <property type="evidence" value="ECO:0007669"/>
    <property type="project" value="UniProtKB-UniRule"/>
</dbReference>
<comment type="caution">
    <text evidence="8">The sequence shown here is derived from an EMBL/GenBank/DDBJ whole genome shotgun (WGS) entry which is preliminary data.</text>
</comment>
<dbReference type="EC" id="4.2.2.29" evidence="7"/>
<dbReference type="PATRIC" id="fig|1618434.3.peg.111"/>
<evidence type="ECO:0000256" key="2">
    <source>
        <dbReference type="ARBA" id="ARBA00022692"/>
    </source>
</evidence>
<reference evidence="8 9" key="1">
    <citation type="journal article" date="2015" name="Nature">
        <title>rRNA introns, odd ribosomes, and small enigmatic genomes across a large radiation of phyla.</title>
        <authorList>
            <person name="Brown C.T."/>
            <person name="Hug L.A."/>
            <person name="Thomas B.C."/>
            <person name="Sharon I."/>
            <person name="Castelle C.J."/>
            <person name="Singh A."/>
            <person name="Wilkins M.J."/>
            <person name="Williams K.H."/>
            <person name="Banfield J.F."/>
        </authorList>
    </citation>
    <scope>NUCLEOTIDE SEQUENCE [LARGE SCALE GENOMIC DNA]</scope>
</reference>
<comment type="subcellular location">
    <subcellularLocation>
        <location evidence="7">Cell membrane</location>
        <topology evidence="7">Single-pass membrane protein</topology>
    </subcellularLocation>
</comment>
<sequence length="324" mass="37415">MKIFIKCVVFLLMLTGLTIGIINYLFGPVEKMNKEEIIAIPENLKNSDVINKLKDQKLIKNTEVFIWLLNTFGKGRTIISGGYKLNKNMYVWQILQKILGSPDLIWIVIPEGIRKEQIGEILSEKLKWNNNEMTKWNEAYADTKPDYIEGVYYPDTYLIPKDEKGNDIVVRMINRFNEKMDPLLTDFAVKNIKWTTGVKIASLIQREAAGSQDMPLISGIIWNRLEQGMKLQIDATMQYTKGKINNKWWGTIDLTEKTVDSPYNTYLYKGLPPTPICNPGIIAIEAALNPQDTDCLYYLHDENKQIHCAKTYEQHKININKYLL</sequence>
<dbReference type="PANTHER" id="PTHR30518:SF2">
    <property type="entry name" value="ENDOLYTIC MUREIN TRANSGLYCOSYLASE"/>
    <property type="match status" value="1"/>
</dbReference>
<keyword evidence="6 7" id="KW-0961">Cell wall biogenesis/degradation</keyword>
<keyword evidence="1 7" id="KW-1003">Cell membrane</keyword>
<keyword evidence="3 7" id="KW-1133">Transmembrane helix</keyword>
<evidence type="ECO:0000313" key="8">
    <source>
        <dbReference type="EMBL" id="KKP60030.1"/>
    </source>
</evidence>
<keyword evidence="4 7" id="KW-0472">Membrane</keyword>
<dbReference type="Pfam" id="PF02618">
    <property type="entry name" value="YceG"/>
    <property type="match status" value="1"/>
</dbReference>
<accession>A0A0G0D9L9</accession>
<dbReference type="Proteomes" id="UP000034176">
    <property type="component" value="Unassembled WGS sequence"/>
</dbReference>
<feature type="transmembrane region" description="Helical" evidence="7">
    <location>
        <begin position="7"/>
        <end position="26"/>
    </location>
</feature>
<dbReference type="GO" id="GO:0071555">
    <property type="term" value="P:cell wall organization"/>
    <property type="evidence" value="ECO:0007669"/>
    <property type="project" value="UniProtKB-KW"/>
</dbReference>
<evidence type="ECO:0000256" key="4">
    <source>
        <dbReference type="ARBA" id="ARBA00023136"/>
    </source>
</evidence>
<dbReference type="EMBL" id="LBPN01000001">
    <property type="protein sequence ID" value="KKP60030.1"/>
    <property type="molecule type" value="Genomic_DNA"/>
</dbReference>
<keyword evidence="2 7" id="KW-0812">Transmembrane</keyword>
<dbReference type="HAMAP" id="MF_02065">
    <property type="entry name" value="MltG"/>
    <property type="match status" value="1"/>
</dbReference>
<name>A0A0G0D9L9_9BACT</name>